<evidence type="ECO:0000256" key="3">
    <source>
        <dbReference type="SAM" id="MobiDB-lite"/>
    </source>
</evidence>
<dbReference type="Proteomes" id="UP000699462">
    <property type="component" value="Unassembled WGS sequence"/>
</dbReference>
<dbReference type="InterPro" id="IPR032675">
    <property type="entry name" value="LRR_dom_sf"/>
</dbReference>
<evidence type="ECO:0000313" key="5">
    <source>
        <dbReference type="Proteomes" id="UP000699462"/>
    </source>
</evidence>
<feature type="region of interest" description="Disordered" evidence="3">
    <location>
        <begin position="1"/>
        <end position="30"/>
    </location>
</feature>
<dbReference type="InterPro" id="IPR050576">
    <property type="entry name" value="Cilia_flagella_integrity"/>
</dbReference>
<dbReference type="PANTHER" id="PTHR45973:SF36">
    <property type="entry name" value="CENTRIOLIN"/>
    <property type="match status" value="1"/>
</dbReference>
<keyword evidence="1" id="KW-0433">Leucine-rich repeat</keyword>
<proteinExistence type="predicted"/>
<feature type="compositionally biased region" description="Acidic residues" evidence="3">
    <location>
        <begin position="358"/>
        <end position="373"/>
    </location>
</feature>
<sequence length="373" mass="42478">MSSSEETPASNEGKYSQETHDEEAGKYDRNESYAEEASLKRVLTKDIISECISMPYRLGYGFSHAFVKLDCSDRRITDIEVLRNYIHLRFIILTNNFITDICPVSVIGHLIYLKADNNQIERADCLNSLRFLQFLDLSGNKLTTINNLKLPLLQHLKVHENYIESLNSTSYGLQPCQLPALHTLEVRGNKLPSLDGVGNLSSLRSLYCAENNLRTTEGIANVTSLVRLHLRNNQIRRLVGFSRSFASLEYINLRGNRISRFRTVKELDCLPSLKVLSLIDNPICDKDEYRLVVIGILNSLQRLDKDRVTESERNAGRSVAPSKLDAEEEESEPEAMEEHHNADGMVEEMAEEDNKAAEEEEHAEEDEEEEEED</sequence>
<dbReference type="EMBL" id="JTDF01001815">
    <property type="protein sequence ID" value="KAF8569517.1"/>
    <property type="molecule type" value="Genomic_DNA"/>
</dbReference>
<organism evidence="4 5">
    <name type="scientific">Paragonimus westermani</name>
    <dbReference type="NCBI Taxonomy" id="34504"/>
    <lineage>
        <taxon>Eukaryota</taxon>
        <taxon>Metazoa</taxon>
        <taxon>Spiralia</taxon>
        <taxon>Lophotrochozoa</taxon>
        <taxon>Platyhelminthes</taxon>
        <taxon>Trematoda</taxon>
        <taxon>Digenea</taxon>
        <taxon>Plagiorchiida</taxon>
        <taxon>Troglotremata</taxon>
        <taxon>Troglotrematidae</taxon>
        <taxon>Paragonimus</taxon>
    </lineage>
</organism>
<protein>
    <recommendedName>
        <fullName evidence="6">Leucine-rich repeat-containing protein 23</fullName>
    </recommendedName>
</protein>
<dbReference type="InterPro" id="IPR003591">
    <property type="entry name" value="Leu-rich_rpt_typical-subtyp"/>
</dbReference>
<dbReference type="SUPFAM" id="SSF52058">
    <property type="entry name" value="L domain-like"/>
    <property type="match status" value="1"/>
</dbReference>
<comment type="caution">
    <text evidence="4">The sequence shown here is derived from an EMBL/GenBank/DDBJ whole genome shotgun (WGS) entry which is preliminary data.</text>
</comment>
<reference evidence="4 5" key="1">
    <citation type="submission" date="2019-07" db="EMBL/GenBank/DDBJ databases">
        <title>Annotation for the trematode Paragonimus westermani.</title>
        <authorList>
            <person name="Choi Y.-J."/>
        </authorList>
    </citation>
    <scope>NUCLEOTIDE SEQUENCE [LARGE SCALE GENOMIC DNA]</scope>
    <source>
        <strain evidence="4">180907_Pwestermani</strain>
    </source>
</reference>
<keyword evidence="2" id="KW-0677">Repeat</keyword>
<dbReference type="OrthoDB" id="271226at2759"/>
<keyword evidence="5" id="KW-1185">Reference proteome</keyword>
<dbReference type="InterPro" id="IPR001611">
    <property type="entry name" value="Leu-rich_rpt"/>
</dbReference>
<dbReference type="SMART" id="SM00365">
    <property type="entry name" value="LRR_SD22"/>
    <property type="match status" value="5"/>
</dbReference>
<evidence type="ECO:0000313" key="4">
    <source>
        <dbReference type="EMBL" id="KAF8569517.1"/>
    </source>
</evidence>
<accession>A0A8T0DRZ4</accession>
<feature type="compositionally biased region" description="Polar residues" evidence="3">
    <location>
        <begin position="1"/>
        <end position="14"/>
    </location>
</feature>
<gene>
    <name evidence="4" type="ORF">P879_03938</name>
</gene>
<evidence type="ECO:0000256" key="2">
    <source>
        <dbReference type="ARBA" id="ARBA00022737"/>
    </source>
</evidence>
<dbReference type="Pfam" id="PF00560">
    <property type="entry name" value="LRR_1"/>
    <property type="match status" value="1"/>
</dbReference>
<dbReference type="AlphaFoldDB" id="A0A8T0DRZ4"/>
<dbReference type="PROSITE" id="PS51450">
    <property type="entry name" value="LRR"/>
    <property type="match status" value="1"/>
</dbReference>
<dbReference type="SMART" id="SM00369">
    <property type="entry name" value="LRR_TYP"/>
    <property type="match status" value="4"/>
</dbReference>
<feature type="compositionally biased region" description="Basic and acidic residues" evidence="3">
    <location>
        <begin position="15"/>
        <end position="30"/>
    </location>
</feature>
<dbReference type="Gene3D" id="3.80.10.10">
    <property type="entry name" value="Ribonuclease Inhibitor"/>
    <property type="match status" value="2"/>
</dbReference>
<dbReference type="Pfam" id="PF14580">
    <property type="entry name" value="LRR_9"/>
    <property type="match status" value="1"/>
</dbReference>
<feature type="compositionally biased region" description="Acidic residues" evidence="3">
    <location>
        <begin position="326"/>
        <end position="335"/>
    </location>
</feature>
<dbReference type="PANTHER" id="PTHR45973">
    <property type="entry name" value="PROTEIN PHOSPHATASE 1 REGULATORY SUBUNIT SDS22-RELATED"/>
    <property type="match status" value="1"/>
</dbReference>
<evidence type="ECO:0008006" key="6">
    <source>
        <dbReference type="Google" id="ProtNLM"/>
    </source>
</evidence>
<feature type="region of interest" description="Disordered" evidence="3">
    <location>
        <begin position="308"/>
        <end position="373"/>
    </location>
</feature>
<evidence type="ECO:0000256" key="1">
    <source>
        <dbReference type="ARBA" id="ARBA00022614"/>
    </source>
</evidence>
<name>A0A8T0DRZ4_9TREM</name>